<dbReference type="Pfam" id="PF00400">
    <property type="entry name" value="WD40"/>
    <property type="match status" value="1"/>
</dbReference>
<accession>A0AAW0VNG2</accession>
<dbReference type="AlphaFoldDB" id="A0AAW0VNG2"/>
<reference evidence="1 2" key="1">
    <citation type="journal article" date="2024" name="BMC Genomics">
        <title>Genome assembly of redclaw crayfish (Cherax quadricarinatus) provides insights into its immune adaptation and hypoxia tolerance.</title>
        <authorList>
            <person name="Liu Z."/>
            <person name="Zheng J."/>
            <person name="Li H."/>
            <person name="Fang K."/>
            <person name="Wang S."/>
            <person name="He J."/>
            <person name="Zhou D."/>
            <person name="Weng S."/>
            <person name="Chi M."/>
            <person name="Gu Z."/>
            <person name="He J."/>
            <person name="Li F."/>
            <person name="Wang M."/>
        </authorList>
    </citation>
    <scope>NUCLEOTIDE SEQUENCE [LARGE SCALE GENOMIC DNA]</scope>
    <source>
        <strain evidence="1">ZL_2023a</strain>
    </source>
</reference>
<organism evidence="1 2">
    <name type="scientific">Cherax quadricarinatus</name>
    <name type="common">Australian red claw crayfish</name>
    <dbReference type="NCBI Taxonomy" id="27406"/>
    <lineage>
        <taxon>Eukaryota</taxon>
        <taxon>Metazoa</taxon>
        <taxon>Ecdysozoa</taxon>
        <taxon>Arthropoda</taxon>
        <taxon>Crustacea</taxon>
        <taxon>Multicrustacea</taxon>
        <taxon>Malacostraca</taxon>
        <taxon>Eumalacostraca</taxon>
        <taxon>Eucarida</taxon>
        <taxon>Decapoda</taxon>
        <taxon>Pleocyemata</taxon>
        <taxon>Astacidea</taxon>
        <taxon>Parastacoidea</taxon>
        <taxon>Parastacidae</taxon>
        <taxon>Cherax</taxon>
    </lineage>
</organism>
<sequence length="387" mass="43353">APEELVHVVIRSEPISCWHLEEEEHQKSMERHDSLSDCEESDDEWFFDSVRRYEDLLIYDVHGFICSAAFCDDSRLLLAVSREQHHEVWELGFPDKLVTKKDAGLVKNRDFSLLAAGYTESMTKKMVYVASGVVTSGADGVHFYSIPQSKSESDVISLTRALRKDVKDASLASSGISVYVGESLSLINSFDLNSSKVSEVLKIPNDTANNSVVDCKDAISNMSYVCEKLFIGLRDRGNVLLYEPRLGKVAQDIATSNILEKNWTMDVSRGGDFVAIANSYGTLNVYDIRNCSKAIFADTVKVEENKLEIHEVCISPNSSFVSVCGRDTNVRVFNFNRAEVNNGNVFTHDGHRGHNVESIVTHLWHPSKDKLVLSADNTGKLEAWRFR</sequence>
<evidence type="ECO:0000313" key="2">
    <source>
        <dbReference type="Proteomes" id="UP001445076"/>
    </source>
</evidence>
<dbReference type="GO" id="GO:0031122">
    <property type="term" value="P:cytoplasmic microtubule organization"/>
    <property type="evidence" value="ECO:0007669"/>
    <property type="project" value="TreeGrafter"/>
</dbReference>
<dbReference type="SUPFAM" id="SSF50978">
    <property type="entry name" value="WD40 repeat-like"/>
    <property type="match status" value="1"/>
</dbReference>
<dbReference type="SMART" id="SM00320">
    <property type="entry name" value="WD40"/>
    <property type="match status" value="3"/>
</dbReference>
<proteinExistence type="predicted"/>
<feature type="non-terminal residue" evidence="1">
    <location>
        <position position="1"/>
    </location>
</feature>
<dbReference type="Gene3D" id="2.130.10.10">
    <property type="entry name" value="YVTN repeat-like/Quinoprotein amine dehydrogenase"/>
    <property type="match status" value="1"/>
</dbReference>
<dbReference type="PANTHER" id="PTHR46947">
    <property type="entry name" value="WD REPEAT-CONTAINING PROTEIN 73"/>
    <property type="match status" value="1"/>
</dbReference>
<gene>
    <name evidence="1" type="ORF">OTU49_014487</name>
</gene>
<evidence type="ECO:0008006" key="3">
    <source>
        <dbReference type="Google" id="ProtNLM"/>
    </source>
</evidence>
<dbReference type="InterPro" id="IPR015943">
    <property type="entry name" value="WD40/YVTN_repeat-like_dom_sf"/>
</dbReference>
<dbReference type="InterPro" id="IPR036322">
    <property type="entry name" value="WD40_repeat_dom_sf"/>
</dbReference>
<dbReference type="EMBL" id="JARKIK010004287">
    <property type="protein sequence ID" value="KAK8718768.1"/>
    <property type="molecule type" value="Genomic_DNA"/>
</dbReference>
<protein>
    <recommendedName>
        <fullName evidence="3">WD repeat-containing protein 55 homolog</fullName>
    </recommendedName>
</protein>
<dbReference type="InterPro" id="IPR042795">
    <property type="entry name" value="Wdr73"/>
</dbReference>
<evidence type="ECO:0000313" key="1">
    <source>
        <dbReference type="EMBL" id="KAK8718768.1"/>
    </source>
</evidence>
<dbReference type="Proteomes" id="UP001445076">
    <property type="component" value="Unassembled WGS sequence"/>
</dbReference>
<name>A0AAW0VNG2_CHEQU</name>
<dbReference type="InterPro" id="IPR001680">
    <property type="entry name" value="WD40_rpt"/>
</dbReference>
<comment type="caution">
    <text evidence="1">The sequence shown here is derived from an EMBL/GenBank/DDBJ whole genome shotgun (WGS) entry which is preliminary data.</text>
</comment>
<dbReference type="GO" id="GO:0000922">
    <property type="term" value="C:spindle pole"/>
    <property type="evidence" value="ECO:0007669"/>
    <property type="project" value="TreeGrafter"/>
</dbReference>
<dbReference type="PANTHER" id="PTHR46947:SF1">
    <property type="entry name" value="WD REPEAT-CONTAINING PROTEIN 73"/>
    <property type="match status" value="1"/>
</dbReference>
<dbReference type="GO" id="GO:0005829">
    <property type="term" value="C:cytosol"/>
    <property type="evidence" value="ECO:0007669"/>
    <property type="project" value="TreeGrafter"/>
</dbReference>
<keyword evidence="2" id="KW-1185">Reference proteome</keyword>